<dbReference type="HOGENOM" id="CLU_1636490_0_0_1"/>
<protein>
    <submittedName>
        <fullName evidence="2">Uncharacterized protein</fullName>
    </submittedName>
</protein>
<accession>A0A0C9TVY6</accession>
<evidence type="ECO:0000313" key="2">
    <source>
        <dbReference type="EMBL" id="KIJ25949.1"/>
    </source>
</evidence>
<organism evidence="2 3">
    <name type="scientific">Sphaerobolus stellatus (strain SS14)</name>
    <dbReference type="NCBI Taxonomy" id="990650"/>
    <lineage>
        <taxon>Eukaryota</taxon>
        <taxon>Fungi</taxon>
        <taxon>Dikarya</taxon>
        <taxon>Basidiomycota</taxon>
        <taxon>Agaricomycotina</taxon>
        <taxon>Agaricomycetes</taxon>
        <taxon>Phallomycetidae</taxon>
        <taxon>Geastrales</taxon>
        <taxon>Sphaerobolaceae</taxon>
        <taxon>Sphaerobolus</taxon>
    </lineage>
</organism>
<sequence length="162" mass="18108">MDFDWDAPQPSTEFQGGQDNTQKYDDLVDYEDDEDEKKEYNKIGTDDEDLYENAQPEGSTPTTHIQSSRDTSTFQSPDPVLHSTTIALAIQPVTFMQTPTQSPVPIRTNETRNATVTSGKKGVVAVDVCRIGSGTTMAMETDAIFRRPQHRTQKRTFPQFGA</sequence>
<evidence type="ECO:0000256" key="1">
    <source>
        <dbReference type="SAM" id="MobiDB-lite"/>
    </source>
</evidence>
<feature type="compositionally biased region" description="Polar residues" evidence="1">
    <location>
        <begin position="56"/>
        <end position="79"/>
    </location>
</feature>
<feature type="region of interest" description="Disordered" evidence="1">
    <location>
        <begin position="1"/>
        <end position="79"/>
    </location>
</feature>
<reference evidence="2 3" key="1">
    <citation type="submission" date="2014-06" db="EMBL/GenBank/DDBJ databases">
        <title>Evolutionary Origins and Diversification of the Mycorrhizal Mutualists.</title>
        <authorList>
            <consortium name="DOE Joint Genome Institute"/>
            <consortium name="Mycorrhizal Genomics Consortium"/>
            <person name="Kohler A."/>
            <person name="Kuo A."/>
            <person name="Nagy L.G."/>
            <person name="Floudas D."/>
            <person name="Copeland A."/>
            <person name="Barry K.W."/>
            <person name="Cichocki N."/>
            <person name="Veneault-Fourrey C."/>
            <person name="LaButti K."/>
            <person name="Lindquist E.A."/>
            <person name="Lipzen A."/>
            <person name="Lundell T."/>
            <person name="Morin E."/>
            <person name="Murat C."/>
            <person name="Riley R."/>
            <person name="Ohm R."/>
            <person name="Sun H."/>
            <person name="Tunlid A."/>
            <person name="Henrissat B."/>
            <person name="Grigoriev I.V."/>
            <person name="Hibbett D.S."/>
            <person name="Martin F."/>
        </authorList>
    </citation>
    <scope>NUCLEOTIDE SEQUENCE [LARGE SCALE GENOMIC DNA]</scope>
    <source>
        <strain evidence="2 3">SS14</strain>
    </source>
</reference>
<dbReference type="EMBL" id="KN837391">
    <property type="protein sequence ID" value="KIJ25949.1"/>
    <property type="molecule type" value="Genomic_DNA"/>
</dbReference>
<dbReference type="AlphaFoldDB" id="A0A0C9TVY6"/>
<dbReference type="Proteomes" id="UP000054279">
    <property type="component" value="Unassembled WGS sequence"/>
</dbReference>
<proteinExistence type="predicted"/>
<gene>
    <name evidence="2" type="ORF">M422DRAFT_273039</name>
</gene>
<feature type="compositionally biased region" description="Acidic residues" evidence="1">
    <location>
        <begin position="27"/>
        <end position="36"/>
    </location>
</feature>
<name>A0A0C9TVY6_SPHS4</name>
<keyword evidence="3" id="KW-1185">Reference proteome</keyword>
<feature type="compositionally biased region" description="Polar residues" evidence="1">
    <location>
        <begin position="9"/>
        <end position="21"/>
    </location>
</feature>
<evidence type="ECO:0000313" key="3">
    <source>
        <dbReference type="Proteomes" id="UP000054279"/>
    </source>
</evidence>